<evidence type="ECO:0000259" key="8">
    <source>
        <dbReference type="Pfam" id="PF08281"/>
    </source>
</evidence>
<feature type="region of interest" description="Disordered" evidence="6">
    <location>
        <begin position="1"/>
        <end position="23"/>
    </location>
</feature>
<dbReference type="InterPro" id="IPR036388">
    <property type="entry name" value="WH-like_DNA-bd_sf"/>
</dbReference>
<proteinExistence type="inferred from homology"/>
<dbReference type="CDD" id="cd06171">
    <property type="entry name" value="Sigma70_r4"/>
    <property type="match status" value="1"/>
</dbReference>
<dbReference type="EMBL" id="AP018365">
    <property type="protein sequence ID" value="BBA96332.1"/>
    <property type="molecule type" value="Genomic_DNA"/>
</dbReference>
<dbReference type="KEGG" id="arev:RVR_1582"/>
<evidence type="ECO:0000256" key="6">
    <source>
        <dbReference type="SAM" id="MobiDB-lite"/>
    </source>
</evidence>
<keyword evidence="4" id="KW-0238">DNA-binding</keyword>
<evidence type="ECO:0000256" key="2">
    <source>
        <dbReference type="ARBA" id="ARBA00023015"/>
    </source>
</evidence>
<evidence type="ECO:0000256" key="3">
    <source>
        <dbReference type="ARBA" id="ARBA00023082"/>
    </source>
</evidence>
<evidence type="ECO:0000256" key="1">
    <source>
        <dbReference type="ARBA" id="ARBA00010641"/>
    </source>
</evidence>
<dbReference type="InterPro" id="IPR007627">
    <property type="entry name" value="RNA_pol_sigma70_r2"/>
</dbReference>
<dbReference type="RefSeq" id="WP_237404586.1">
    <property type="nucleotide sequence ID" value="NZ_AP018365.1"/>
</dbReference>
<dbReference type="InterPro" id="IPR013324">
    <property type="entry name" value="RNA_pol_sigma_r3/r4-like"/>
</dbReference>
<evidence type="ECO:0000313" key="9">
    <source>
        <dbReference type="EMBL" id="BBA96332.1"/>
    </source>
</evidence>
<dbReference type="Gene3D" id="1.10.1740.10">
    <property type="match status" value="1"/>
</dbReference>
<dbReference type="GO" id="GO:0006352">
    <property type="term" value="P:DNA-templated transcription initiation"/>
    <property type="evidence" value="ECO:0007669"/>
    <property type="project" value="InterPro"/>
</dbReference>
<feature type="domain" description="RNA polymerase sigma-70 region 2" evidence="7">
    <location>
        <begin position="36"/>
        <end position="100"/>
    </location>
</feature>
<evidence type="ECO:0000259" key="7">
    <source>
        <dbReference type="Pfam" id="PF04542"/>
    </source>
</evidence>
<dbReference type="InterPro" id="IPR013325">
    <property type="entry name" value="RNA_pol_sigma_r2"/>
</dbReference>
<feature type="domain" description="RNA polymerase sigma factor 70 region 4 type 2" evidence="8">
    <location>
        <begin position="128"/>
        <end position="179"/>
    </location>
</feature>
<dbReference type="GO" id="GO:0003677">
    <property type="term" value="F:DNA binding"/>
    <property type="evidence" value="ECO:0007669"/>
    <property type="project" value="UniProtKB-KW"/>
</dbReference>
<reference evidence="9 10" key="3">
    <citation type="journal article" date="2011" name="Nat. Chem. Biol.">
        <title>Reveromycin A biosynthesis uses RevG and RevJ for stereospecific spiroacetal formation.</title>
        <authorList>
            <person name="Takahashi S."/>
            <person name="Toyoda A."/>
            <person name="Sekiyama Y."/>
            <person name="Takagi H."/>
            <person name="Nogawa T."/>
            <person name="Uramoto M."/>
            <person name="Suzuki R."/>
            <person name="Koshino H."/>
            <person name="Kumano T."/>
            <person name="Panthee S."/>
            <person name="Dairi T."/>
            <person name="Ishikawa J."/>
            <person name="Ikeda H."/>
            <person name="Sakaki Y."/>
            <person name="Osada H."/>
        </authorList>
    </citation>
    <scope>NUCLEOTIDE SEQUENCE [LARGE SCALE GENOMIC DNA]</scope>
    <source>
        <strain evidence="9 10">SN-593</strain>
    </source>
</reference>
<evidence type="ECO:0000313" key="10">
    <source>
        <dbReference type="Proteomes" id="UP000595703"/>
    </source>
</evidence>
<dbReference type="Pfam" id="PF08281">
    <property type="entry name" value="Sigma70_r4_2"/>
    <property type="match status" value="1"/>
</dbReference>
<dbReference type="SUPFAM" id="SSF88946">
    <property type="entry name" value="Sigma2 domain of RNA polymerase sigma factors"/>
    <property type="match status" value="1"/>
</dbReference>
<organism evidence="9 10">
    <name type="scientific">Actinacidiphila reveromycinica</name>
    <dbReference type="NCBI Taxonomy" id="659352"/>
    <lineage>
        <taxon>Bacteria</taxon>
        <taxon>Bacillati</taxon>
        <taxon>Actinomycetota</taxon>
        <taxon>Actinomycetes</taxon>
        <taxon>Kitasatosporales</taxon>
        <taxon>Streptomycetaceae</taxon>
        <taxon>Actinacidiphila</taxon>
    </lineage>
</organism>
<gene>
    <name evidence="9" type="ORF">RVR_1582</name>
</gene>
<reference evidence="9 10" key="2">
    <citation type="journal article" date="2011" name="J. Antibiot.">
        <title>Furaquinocins I and J: novel polyketide isoprenoid hybrid compounds from Streptomyces reveromyceticus SN-593.</title>
        <authorList>
            <person name="Panthee S."/>
            <person name="Takahashi S."/>
            <person name="Takagi H."/>
            <person name="Nogawa T."/>
            <person name="Oowada E."/>
            <person name="Uramoto M."/>
            <person name="Osada H."/>
        </authorList>
    </citation>
    <scope>NUCLEOTIDE SEQUENCE [LARGE SCALE GENOMIC DNA]</scope>
    <source>
        <strain evidence="9 10">SN-593</strain>
    </source>
</reference>
<comment type="similarity">
    <text evidence="1">Belongs to the sigma-70 factor family. ECF subfamily.</text>
</comment>
<keyword evidence="5" id="KW-0804">Transcription</keyword>
<dbReference type="NCBIfam" id="TIGR02937">
    <property type="entry name" value="sigma70-ECF"/>
    <property type="match status" value="1"/>
</dbReference>
<sequence>MNHDEAHGDRLPRAKADEDPDPAAQPLDFQAFHALYRGAYVRWAQMYLGSRADAEDAVHEAMVELLRHWRKALEQPEPAAYAWWLVKNRVRDAARARTRRQKMADAIFATELAHDTVDPIGALEVSIALWEAIDALPERQHDVFLMRYSLDYTTRQTADLLGITEATVRSTARDARRRLAAALDPELKGREDARVDAF</sequence>
<name>A0A7U3UPF0_9ACTN</name>
<feature type="compositionally biased region" description="Basic and acidic residues" evidence="6">
    <location>
        <begin position="1"/>
        <end position="17"/>
    </location>
</feature>
<accession>A0A7U3UPF0</accession>
<dbReference type="Pfam" id="PF04542">
    <property type="entry name" value="Sigma70_r2"/>
    <property type="match status" value="1"/>
</dbReference>
<keyword evidence="10" id="KW-1185">Reference proteome</keyword>
<evidence type="ECO:0000256" key="5">
    <source>
        <dbReference type="ARBA" id="ARBA00023163"/>
    </source>
</evidence>
<evidence type="ECO:0000256" key="4">
    <source>
        <dbReference type="ARBA" id="ARBA00023125"/>
    </source>
</evidence>
<keyword evidence="2" id="KW-0805">Transcription regulation</keyword>
<keyword evidence="3" id="KW-0731">Sigma factor</keyword>
<reference evidence="9 10" key="1">
    <citation type="journal article" date="2010" name="J. Bacteriol.">
        <title>Biochemical characterization of a novel indole prenyltransferase from Streptomyces sp. SN-593.</title>
        <authorList>
            <person name="Takahashi S."/>
            <person name="Takagi H."/>
            <person name="Toyoda A."/>
            <person name="Uramoto M."/>
            <person name="Nogawa T."/>
            <person name="Ueki M."/>
            <person name="Sakaki Y."/>
            <person name="Osada H."/>
        </authorList>
    </citation>
    <scope>NUCLEOTIDE SEQUENCE [LARGE SCALE GENOMIC DNA]</scope>
    <source>
        <strain evidence="9 10">SN-593</strain>
    </source>
</reference>
<dbReference type="Proteomes" id="UP000595703">
    <property type="component" value="Chromosome"/>
</dbReference>
<protein>
    <submittedName>
        <fullName evidence="9">Putative RNA polymerase ECF subfamily sigma factor</fullName>
    </submittedName>
</protein>
<dbReference type="AlphaFoldDB" id="A0A7U3UPF0"/>
<dbReference type="InterPro" id="IPR013249">
    <property type="entry name" value="RNA_pol_sigma70_r4_t2"/>
</dbReference>
<reference evidence="9 10" key="4">
    <citation type="journal article" date="2020" name="Sci. Rep.">
        <title>beta-carboline chemical signals induce reveromycin production through a LuxR family regulator in Streptomyces sp. SN-593.</title>
        <authorList>
            <person name="Panthee S."/>
            <person name="Kito N."/>
            <person name="Hayashi T."/>
            <person name="Shimizu T."/>
            <person name="Ishikawa J."/>
            <person name="Hamamoto H."/>
            <person name="Osada H."/>
            <person name="Takahashi S."/>
        </authorList>
    </citation>
    <scope>NUCLEOTIDE SEQUENCE [LARGE SCALE GENOMIC DNA]</scope>
    <source>
        <strain evidence="9 10">SN-593</strain>
    </source>
</reference>
<dbReference type="InterPro" id="IPR014284">
    <property type="entry name" value="RNA_pol_sigma-70_dom"/>
</dbReference>
<dbReference type="GO" id="GO:0016987">
    <property type="term" value="F:sigma factor activity"/>
    <property type="evidence" value="ECO:0007669"/>
    <property type="project" value="UniProtKB-KW"/>
</dbReference>
<dbReference type="InterPro" id="IPR039425">
    <property type="entry name" value="RNA_pol_sigma-70-like"/>
</dbReference>
<dbReference type="PANTHER" id="PTHR43133:SF8">
    <property type="entry name" value="RNA POLYMERASE SIGMA FACTOR HI_1459-RELATED"/>
    <property type="match status" value="1"/>
</dbReference>
<dbReference type="SUPFAM" id="SSF88659">
    <property type="entry name" value="Sigma3 and sigma4 domains of RNA polymerase sigma factors"/>
    <property type="match status" value="1"/>
</dbReference>
<dbReference type="Gene3D" id="1.10.10.10">
    <property type="entry name" value="Winged helix-like DNA-binding domain superfamily/Winged helix DNA-binding domain"/>
    <property type="match status" value="1"/>
</dbReference>
<dbReference type="PANTHER" id="PTHR43133">
    <property type="entry name" value="RNA POLYMERASE ECF-TYPE SIGMA FACTO"/>
    <property type="match status" value="1"/>
</dbReference>